<dbReference type="InterPro" id="IPR011010">
    <property type="entry name" value="DNA_brk_join_enz"/>
</dbReference>
<feature type="domain" description="Tyr recombinase" evidence="4">
    <location>
        <begin position="169"/>
        <end position="327"/>
    </location>
</feature>
<accession>A0A0F9LNX0</accession>
<gene>
    <name evidence="5" type="ORF">LCGC14_1192020</name>
</gene>
<keyword evidence="1" id="KW-0233">DNA recombination</keyword>
<dbReference type="GO" id="GO:0015074">
    <property type="term" value="P:DNA integration"/>
    <property type="evidence" value="ECO:0007669"/>
    <property type="project" value="InterPro"/>
</dbReference>
<evidence type="ECO:0000256" key="1">
    <source>
        <dbReference type="ARBA" id="ARBA00023172"/>
    </source>
</evidence>
<name>A0A0F9LNX0_9ZZZZ</name>
<protein>
    <recommendedName>
        <fullName evidence="4">Tyr recombinase domain-containing protein</fullName>
    </recommendedName>
</protein>
<dbReference type="EMBL" id="LAZR01006057">
    <property type="protein sequence ID" value="KKM95063.1"/>
    <property type="molecule type" value="Genomic_DNA"/>
</dbReference>
<dbReference type="Gene3D" id="1.10.443.10">
    <property type="entry name" value="Intergrase catalytic core"/>
    <property type="match status" value="1"/>
</dbReference>
<evidence type="ECO:0000256" key="2">
    <source>
        <dbReference type="SAM" id="Coils"/>
    </source>
</evidence>
<dbReference type="GO" id="GO:0006310">
    <property type="term" value="P:DNA recombination"/>
    <property type="evidence" value="ECO:0007669"/>
    <property type="project" value="UniProtKB-KW"/>
</dbReference>
<feature type="region of interest" description="Disordered" evidence="3">
    <location>
        <begin position="428"/>
        <end position="448"/>
    </location>
</feature>
<dbReference type="AlphaFoldDB" id="A0A0F9LNX0"/>
<proteinExistence type="predicted"/>
<feature type="coiled-coil region" evidence="2">
    <location>
        <begin position="375"/>
        <end position="402"/>
    </location>
</feature>
<comment type="caution">
    <text evidence="5">The sequence shown here is derived from an EMBL/GenBank/DDBJ whole genome shotgun (WGS) entry which is preliminary data.</text>
</comment>
<keyword evidence="2" id="KW-0175">Coiled coil</keyword>
<dbReference type="InterPro" id="IPR002104">
    <property type="entry name" value="Integrase_catalytic"/>
</dbReference>
<evidence type="ECO:0000259" key="4">
    <source>
        <dbReference type="Pfam" id="PF00589"/>
    </source>
</evidence>
<dbReference type="Pfam" id="PF00589">
    <property type="entry name" value="Phage_integrase"/>
    <property type="match status" value="1"/>
</dbReference>
<dbReference type="GO" id="GO:0003677">
    <property type="term" value="F:DNA binding"/>
    <property type="evidence" value="ECO:0007669"/>
    <property type="project" value="InterPro"/>
</dbReference>
<sequence length="448" mass="52966">MLEIEKEKEINFRKIYGKNTKGDKFFYDIWLKKYPIFENKDVEAWLRNKIDKFTDEGKKPQKFGITSYLKPLYQYCLFNQTDNPSDLLKDDIDTRNMRLKKYLMFLMNKENDLKLEQIGFKKYPSEESIRNNIQGRIKSFYSQRGSNISYGLKTVKSGANVDELDFDKEIIKLIQGKLESANYRLICKFESQTGLRIGDILDELPREIKIKVKESDKEKGKAKYKIEYYKAGEHYFIRNFRTQKEMVIINYLFFTQELTELIQSITGITDLKKLDLRELFISRQGNRINSINYRERLKQISTELKIDGNIKTHGLRKYYETQLNTLGNVRFKTHLVGAEPNYRDDTYDTNLKNIKWFYENWSKAEKVICVDCILIDNTDKMVEELKQENFELRSTISVLSKDMDGLKSKFRILELAIKQGLLIDTFPDGVESGSPNDEPIVKFNQKNR</sequence>
<organism evidence="5">
    <name type="scientific">marine sediment metagenome</name>
    <dbReference type="NCBI Taxonomy" id="412755"/>
    <lineage>
        <taxon>unclassified sequences</taxon>
        <taxon>metagenomes</taxon>
        <taxon>ecological metagenomes</taxon>
    </lineage>
</organism>
<dbReference type="InterPro" id="IPR013762">
    <property type="entry name" value="Integrase-like_cat_sf"/>
</dbReference>
<evidence type="ECO:0000256" key="3">
    <source>
        <dbReference type="SAM" id="MobiDB-lite"/>
    </source>
</evidence>
<dbReference type="SUPFAM" id="SSF56349">
    <property type="entry name" value="DNA breaking-rejoining enzymes"/>
    <property type="match status" value="1"/>
</dbReference>
<reference evidence="5" key="1">
    <citation type="journal article" date="2015" name="Nature">
        <title>Complex archaea that bridge the gap between prokaryotes and eukaryotes.</title>
        <authorList>
            <person name="Spang A."/>
            <person name="Saw J.H."/>
            <person name="Jorgensen S.L."/>
            <person name="Zaremba-Niedzwiedzka K."/>
            <person name="Martijn J."/>
            <person name="Lind A.E."/>
            <person name="van Eijk R."/>
            <person name="Schleper C."/>
            <person name="Guy L."/>
            <person name="Ettema T.J."/>
        </authorList>
    </citation>
    <scope>NUCLEOTIDE SEQUENCE</scope>
</reference>
<evidence type="ECO:0000313" key="5">
    <source>
        <dbReference type="EMBL" id="KKM95063.1"/>
    </source>
</evidence>